<dbReference type="GO" id="GO:0016491">
    <property type="term" value="F:oxidoreductase activity"/>
    <property type="evidence" value="ECO:0007669"/>
    <property type="project" value="InterPro"/>
</dbReference>
<dbReference type="PRINTS" id="PR00069">
    <property type="entry name" value="ALDKETRDTASE"/>
</dbReference>
<dbReference type="InterPro" id="IPR053135">
    <property type="entry name" value="AKR2_Oxidoreductase"/>
</dbReference>
<gene>
    <name evidence="5" type="ORF">H1P_1420017</name>
</gene>
<dbReference type="CDD" id="cd19096">
    <property type="entry name" value="AKR_Fe-S_oxidoreductase"/>
    <property type="match status" value="1"/>
</dbReference>
<keyword evidence="2" id="KW-0408">Iron</keyword>
<dbReference type="RefSeq" id="WP_144870246.1">
    <property type="nucleotide sequence ID" value="NZ_LR213894.1"/>
</dbReference>
<dbReference type="AlphaFoldDB" id="A0A563VLT9"/>
<accession>A0A563VLT9</accession>
<dbReference type="GO" id="GO:0051536">
    <property type="term" value="F:iron-sulfur cluster binding"/>
    <property type="evidence" value="ECO:0007669"/>
    <property type="project" value="UniProtKB-KW"/>
</dbReference>
<dbReference type="PANTHER" id="PTHR43312">
    <property type="entry name" value="D-THREO-ALDOSE 1-DEHYDROGENASE"/>
    <property type="match status" value="1"/>
</dbReference>
<evidence type="ECO:0000313" key="6">
    <source>
        <dbReference type="Proteomes" id="UP000320055"/>
    </source>
</evidence>
<keyword evidence="6" id="KW-1185">Reference proteome</keyword>
<sequence>MEYRRFGRTNLSLSVFSLGTMRCLASPQIALTTIKKAIACGINHLETARGYGKSEEYLGLYLASNNAVPREQIYITTKLPPTPDKQAMAQWIDESLNRLQTDYIDCLAIHGINTQERLNWIIKPNGCLSAIQAAQTQGKIKYIGFSTHGLLELILEAIETDLFAFVNLHYYYFWQRHQPAIALAQEKDMGVFIISPADKGGRLYNPPEALQDLCQPLTPLEFNYQWLLSDRRITTLSIGASCAKELETGRWRDCGIERLGDKGNQEVSTNGICPNDLSETIEKIDRRLQKHLKDTLKSDRCSQCYQCLPCPEEINIPEVLRLRNLAVGYEMNDFGQYRYRMLENAGHWFPGQKGDRCTECGDCLPRCPEKLDIPKLLQDTHLRLNGSPRRRLWE</sequence>
<keyword evidence="3" id="KW-0411">Iron-sulfur</keyword>
<keyword evidence="1" id="KW-0479">Metal-binding</keyword>
<protein>
    <submittedName>
        <fullName evidence="5">Putative oxidoreductase of aldo/keto reductase family</fullName>
    </submittedName>
</protein>
<name>A0A563VLT9_9CYAN</name>
<dbReference type="InterPro" id="IPR023210">
    <property type="entry name" value="NADP_OxRdtase_dom"/>
</dbReference>
<evidence type="ECO:0000256" key="1">
    <source>
        <dbReference type="ARBA" id="ARBA00022723"/>
    </source>
</evidence>
<dbReference type="Pfam" id="PF13187">
    <property type="entry name" value="Fer4_9"/>
    <property type="match status" value="1"/>
</dbReference>
<evidence type="ECO:0000256" key="2">
    <source>
        <dbReference type="ARBA" id="ARBA00023004"/>
    </source>
</evidence>
<dbReference type="Gene3D" id="3.20.20.100">
    <property type="entry name" value="NADP-dependent oxidoreductase domain"/>
    <property type="match status" value="1"/>
</dbReference>
<evidence type="ECO:0000256" key="3">
    <source>
        <dbReference type="ARBA" id="ARBA00023014"/>
    </source>
</evidence>
<dbReference type="InterPro" id="IPR017896">
    <property type="entry name" value="4Fe4S_Fe-S-bd"/>
</dbReference>
<dbReference type="SUPFAM" id="SSF46548">
    <property type="entry name" value="alpha-helical ferredoxin"/>
    <property type="match status" value="1"/>
</dbReference>
<evidence type="ECO:0000259" key="4">
    <source>
        <dbReference type="PROSITE" id="PS51379"/>
    </source>
</evidence>
<feature type="domain" description="4Fe-4S ferredoxin-type" evidence="4">
    <location>
        <begin position="348"/>
        <end position="379"/>
    </location>
</feature>
<dbReference type="InterPro" id="IPR020471">
    <property type="entry name" value="AKR"/>
</dbReference>
<dbReference type="Pfam" id="PF00248">
    <property type="entry name" value="Aldo_ket_red"/>
    <property type="match status" value="1"/>
</dbReference>
<dbReference type="GO" id="GO:0046872">
    <property type="term" value="F:metal ion binding"/>
    <property type="evidence" value="ECO:0007669"/>
    <property type="project" value="UniProtKB-KW"/>
</dbReference>
<dbReference type="InterPro" id="IPR017900">
    <property type="entry name" value="4Fe4S_Fe_S_CS"/>
</dbReference>
<dbReference type="PANTHER" id="PTHR43312:SF2">
    <property type="entry name" value="OXIDOREDUCTASE"/>
    <property type="match status" value="1"/>
</dbReference>
<reference evidence="5 6" key="1">
    <citation type="submission" date="2019-01" db="EMBL/GenBank/DDBJ databases">
        <authorList>
            <person name="Brito A."/>
        </authorList>
    </citation>
    <scope>NUCLEOTIDE SEQUENCE [LARGE SCALE GENOMIC DNA]</scope>
    <source>
        <strain evidence="5">1</strain>
    </source>
</reference>
<evidence type="ECO:0000313" key="5">
    <source>
        <dbReference type="EMBL" id="VEP12327.1"/>
    </source>
</evidence>
<dbReference type="SUPFAM" id="SSF51430">
    <property type="entry name" value="NAD(P)-linked oxidoreductase"/>
    <property type="match status" value="1"/>
</dbReference>
<dbReference type="Proteomes" id="UP000320055">
    <property type="component" value="Unassembled WGS sequence"/>
</dbReference>
<proteinExistence type="predicted"/>
<dbReference type="InterPro" id="IPR036812">
    <property type="entry name" value="NAD(P)_OxRdtase_dom_sf"/>
</dbReference>
<organism evidence="5 6">
    <name type="scientific">Hyella patelloides LEGE 07179</name>
    <dbReference type="NCBI Taxonomy" id="945734"/>
    <lineage>
        <taxon>Bacteria</taxon>
        <taxon>Bacillati</taxon>
        <taxon>Cyanobacteriota</taxon>
        <taxon>Cyanophyceae</taxon>
        <taxon>Pleurocapsales</taxon>
        <taxon>Hyellaceae</taxon>
        <taxon>Hyella</taxon>
    </lineage>
</organism>
<dbReference type="PROSITE" id="PS51379">
    <property type="entry name" value="4FE4S_FER_2"/>
    <property type="match status" value="1"/>
</dbReference>
<dbReference type="PROSITE" id="PS00198">
    <property type="entry name" value="4FE4S_FER_1"/>
    <property type="match status" value="1"/>
</dbReference>
<dbReference type="EMBL" id="CAACVJ010000049">
    <property type="protein sequence ID" value="VEP12327.1"/>
    <property type="molecule type" value="Genomic_DNA"/>
</dbReference>
<dbReference type="OrthoDB" id="9773828at2"/>